<gene>
    <name evidence="1" type="ORF">PS662_02663</name>
</gene>
<proteinExistence type="predicted"/>
<dbReference type="Proteomes" id="UP000326953">
    <property type="component" value="Unassembled WGS sequence"/>
</dbReference>
<protein>
    <submittedName>
        <fullName evidence="1">Uncharacterized protein</fullName>
    </submittedName>
</protein>
<organism evidence="1 2">
    <name type="scientific">Pseudomonas fluorescens</name>
    <dbReference type="NCBI Taxonomy" id="294"/>
    <lineage>
        <taxon>Bacteria</taxon>
        <taxon>Pseudomonadati</taxon>
        <taxon>Pseudomonadota</taxon>
        <taxon>Gammaproteobacteria</taxon>
        <taxon>Pseudomonadales</taxon>
        <taxon>Pseudomonadaceae</taxon>
        <taxon>Pseudomonas</taxon>
    </lineage>
</organism>
<name>A0A5E6TAK7_PSEFL</name>
<accession>A0A5E6TAK7</accession>
<reference evidence="1 2" key="1">
    <citation type="submission" date="2019-09" db="EMBL/GenBank/DDBJ databases">
        <authorList>
            <person name="Chandra G."/>
            <person name="Truman W A."/>
        </authorList>
    </citation>
    <scope>NUCLEOTIDE SEQUENCE [LARGE SCALE GENOMIC DNA]</scope>
    <source>
        <strain evidence="1">PS662</strain>
    </source>
</reference>
<dbReference type="AlphaFoldDB" id="A0A5E6TAK7"/>
<evidence type="ECO:0000313" key="2">
    <source>
        <dbReference type="Proteomes" id="UP000326953"/>
    </source>
</evidence>
<evidence type="ECO:0000313" key="1">
    <source>
        <dbReference type="EMBL" id="VVM87743.1"/>
    </source>
</evidence>
<dbReference type="EMBL" id="CABVHK010000008">
    <property type="protein sequence ID" value="VVM87743.1"/>
    <property type="molecule type" value="Genomic_DNA"/>
</dbReference>
<sequence length="456" mass="50659">MTDLTRGMIDKIETAHSLFEQMSFLGKEAVEVSLHYRKKLPHYSLNDLKLLQVSLGRELCLKAEPTQTPDAQRALENLINDAALNIQSSLVSDDESLLNLGERIETMSNLAEQFAVIDQRFLDIVEEFPEQIVKERLDQVQSRIASFSKDTVDQLANLLREQRLVEPVAGPSRPQAPAKKIIKTRYKGTLIGEQRTDAEDLVDVKETLTGKITTFHEKTPGVWVVRDTAKAPPAKVKADLGKSVGAGQALLDGLAAFNRRIDTHVSGTQRIPVEIEDLYHLHAARLREAAGAIDSALIALNLTDDPVTSAGTVSKSLDTAATALYEKGHSTRVQMIKQQPPTAARIEWLKGEKEVDISKNPVRKRLKGARKDYLDEYEVLDFKTREVLWYAHFHYADATAAVGTFTAAHLKTKAQRLLAGAFDVRGESDQELIAIYRSEISRPLASSLFFPGSAIR</sequence>